<accession>A0ABT0H7E0</accession>
<comment type="caution">
    <text evidence="1">The sequence shown here is derived from an EMBL/GenBank/DDBJ whole genome shotgun (WGS) entry which is preliminary data.</text>
</comment>
<gene>
    <name evidence="1" type="ORF">MUY34_05675</name>
</gene>
<evidence type="ECO:0000313" key="2">
    <source>
        <dbReference type="Proteomes" id="UP001203687"/>
    </source>
</evidence>
<reference evidence="1" key="1">
    <citation type="submission" date="2022-04" db="EMBL/GenBank/DDBJ databases">
        <authorList>
            <person name="Ren T."/>
        </authorList>
    </citation>
    <scope>NUCLEOTIDE SEQUENCE</scope>
    <source>
        <strain evidence="1">F63249</strain>
    </source>
</reference>
<organism evidence="1 2">
    <name type="scientific">Psychroserpens algicola</name>
    <dbReference type="NCBI Taxonomy" id="1719034"/>
    <lineage>
        <taxon>Bacteria</taxon>
        <taxon>Pseudomonadati</taxon>
        <taxon>Bacteroidota</taxon>
        <taxon>Flavobacteriia</taxon>
        <taxon>Flavobacteriales</taxon>
        <taxon>Flavobacteriaceae</taxon>
        <taxon>Psychroserpens</taxon>
    </lineage>
</organism>
<dbReference type="Proteomes" id="UP001203687">
    <property type="component" value="Unassembled WGS sequence"/>
</dbReference>
<name>A0ABT0H7E0_9FLAO</name>
<dbReference type="RefSeq" id="WP_248412277.1">
    <property type="nucleotide sequence ID" value="NZ_JALPQF010000004.1"/>
</dbReference>
<dbReference type="EMBL" id="JALPQF010000004">
    <property type="protein sequence ID" value="MCK8480102.1"/>
    <property type="molecule type" value="Genomic_DNA"/>
</dbReference>
<protein>
    <submittedName>
        <fullName evidence="1">Uncharacterized protein</fullName>
    </submittedName>
</protein>
<sequence>MKTLLQGRVEFVELTDNWSMKVDVKWTKRWFTTSVTSRQLHLKSDFESCALTQAHVLSFISRSDTFNFSGKKSAYSELLLESVETQCLMDSKNASIKLEGKCLIFKGSVRKKDINSLSNIFKLIEMLQNNIDSLDSTTSRS</sequence>
<evidence type="ECO:0000313" key="1">
    <source>
        <dbReference type="EMBL" id="MCK8480102.1"/>
    </source>
</evidence>
<proteinExistence type="predicted"/>
<keyword evidence="2" id="KW-1185">Reference proteome</keyword>